<evidence type="ECO:0000313" key="2">
    <source>
        <dbReference type="Proteomes" id="UP000789833"/>
    </source>
</evidence>
<gene>
    <name evidence="1" type="ORF">BACCIP111883_00076</name>
</gene>
<keyword evidence="2" id="KW-1185">Reference proteome</keyword>
<name>A0ABN8A3T0_9BACI</name>
<dbReference type="EMBL" id="CAKJTJ010000001">
    <property type="protein sequence ID" value="CAG9619309.1"/>
    <property type="molecule type" value="Genomic_DNA"/>
</dbReference>
<proteinExistence type="predicted"/>
<dbReference type="Proteomes" id="UP000789833">
    <property type="component" value="Unassembled WGS sequence"/>
</dbReference>
<protein>
    <submittedName>
        <fullName evidence="1">Uncharacterized protein</fullName>
    </submittedName>
</protein>
<accession>A0ABN8A3T0</accession>
<comment type="caution">
    <text evidence="1">The sequence shown here is derived from an EMBL/GenBank/DDBJ whole genome shotgun (WGS) entry which is preliminary data.</text>
</comment>
<dbReference type="RefSeq" id="WP_230499255.1">
    <property type="nucleotide sequence ID" value="NZ_CAKJTJ010000001.1"/>
</dbReference>
<reference evidence="1 2" key="1">
    <citation type="submission" date="2021-10" db="EMBL/GenBank/DDBJ databases">
        <authorList>
            <person name="Criscuolo A."/>
        </authorList>
    </citation>
    <scope>NUCLEOTIDE SEQUENCE [LARGE SCALE GENOMIC DNA]</scope>
    <source>
        <strain evidence="2">CIP 111883</strain>
    </source>
</reference>
<evidence type="ECO:0000313" key="1">
    <source>
        <dbReference type="EMBL" id="CAG9619309.1"/>
    </source>
</evidence>
<sequence length="158" mass="18161">MICHDEANEYLHLTLNEDGSWKIDWNIANWRIEFANLYFNESISHTTIRLIAWKGNLQTNGNKAYFVDIIAKGSKGSIVITESIPFTNARAEVGARIKESFFPFFHTYDIPIKKSINSDSAYKWTLFELVDKQEFEAYTSTYTYYSMTGGVRAGKTNS</sequence>
<organism evidence="1 2">
    <name type="scientific">Sutcliffiella rhizosphaerae</name>
    <dbReference type="NCBI Taxonomy" id="2880967"/>
    <lineage>
        <taxon>Bacteria</taxon>
        <taxon>Bacillati</taxon>
        <taxon>Bacillota</taxon>
        <taxon>Bacilli</taxon>
        <taxon>Bacillales</taxon>
        <taxon>Bacillaceae</taxon>
        <taxon>Sutcliffiella</taxon>
    </lineage>
</organism>